<proteinExistence type="predicted"/>
<name>G2LF11_CHLTF</name>
<dbReference type="RefSeq" id="WP_014100281.1">
    <property type="nucleotide sequence ID" value="NC_016024.1"/>
</dbReference>
<dbReference type="AlphaFoldDB" id="G2LF11"/>
<dbReference type="GO" id="GO:0000166">
    <property type="term" value="F:nucleotide binding"/>
    <property type="evidence" value="ECO:0007669"/>
    <property type="project" value="InterPro"/>
</dbReference>
<dbReference type="Gene3D" id="1.10.150.20">
    <property type="entry name" value="5' to 3' exonuclease, C-terminal subdomain"/>
    <property type="match status" value="1"/>
</dbReference>
<dbReference type="SUPFAM" id="SSF47226">
    <property type="entry name" value="Histidine-containing phosphotransfer domain, HPT domain"/>
    <property type="match status" value="1"/>
</dbReference>
<sequence>MGFFDRFFGKKKEEPPVTPSPTYVPPEPPPLPAAPPPRLEPKEAAPPPVEPRFETQPQTPHPALETPAPAPGADAPTTASTTKATVSEETTDALLPDALAEEEDFTLSGLTTDTHDTALPQVEESQVEESQDVSAAGVVEEVVVGVGTRLEVTPSGARGLDIADTTSAVDEAEADDTDFDIPMVRTDGDGRTEVSHPQLDGQSGRLVEDEEDDLEGFDDAFERILAQGDMDGLGEDTEPAVTTDQTEVRTLFSEIAANYIRPVKAFIIELRSGAARKEWLEMCQPAISSLGKSALGMGMEDVSDAVHEFETLLDEARASREGMVSGELRERILQHYQTLTDMLPATFVIDDTTLQSEGMIVNSLLKQIPEVGKVTIDKLYRAGLITIESFLVGAKEDLAVATGLPIWLAEKIVEKFKSYQQQLESGLVQSGKEGLLNRLEQLMRDLHDAHEAYEIATAEESSNPSAAEDRRFYRQARQETQLQINVLLAELGAVDLANEIQRLSFEKRIERLRRYIAEERRS</sequence>
<keyword evidence="4" id="KW-1185">Reference proteome</keyword>
<protein>
    <submittedName>
        <fullName evidence="3">Uncharacterized protein</fullName>
    </submittedName>
</protein>
<keyword evidence="1" id="KW-0175">Coiled coil</keyword>
<organism evidence="3 4">
    <name type="scientific">Chloracidobacterium thermophilum (strain B)</name>
    <dbReference type="NCBI Taxonomy" id="981222"/>
    <lineage>
        <taxon>Bacteria</taxon>
        <taxon>Pseudomonadati</taxon>
        <taxon>Acidobacteriota</taxon>
        <taxon>Terriglobia</taxon>
        <taxon>Terriglobales</taxon>
        <taxon>Acidobacteriaceae</taxon>
        <taxon>Chloracidobacterium</taxon>
    </lineage>
</organism>
<feature type="compositionally biased region" description="Low complexity" evidence="2">
    <location>
        <begin position="71"/>
        <end position="82"/>
    </location>
</feature>
<evidence type="ECO:0000313" key="4">
    <source>
        <dbReference type="Proteomes" id="UP000006791"/>
    </source>
</evidence>
<dbReference type="GO" id="GO:0000160">
    <property type="term" value="P:phosphorelay signal transduction system"/>
    <property type="evidence" value="ECO:0007669"/>
    <property type="project" value="InterPro"/>
</dbReference>
<feature type="compositionally biased region" description="Pro residues" evidence="2">
    <location>
        <begin position="16"/>
        <end position="50"/>
    </location>
</feature>
<evidence type="ECO:0000256" key="2">
    <source>
        <dbReference type="SAM" id="MobiDB-lite"/>
    </source>
</evidence>
<accession>G2LF11</accession>
<evidence type="ECO:0000313" key="3">
    <source>
        <dbReference type="EMBL" id="AEP12544.1"/>
    </source>
</evidence>
<dbReference type="OrthoDB" id="9608591at2"/>
<dbReference type="Proteomes" id="UP000006791">
    <property type="component" value="Chromosome 1"/>
</dbReference>
<feature type="region of interest" description="Disordered" evidence="2">
    <location>
        <begin position="1"/>
        <end position="134"/>
    </location>
</feature>
<dbReference type="KEGG" id="ctm:Cabther_A1798"/>
<dbReference type="InterPro" id="IPR010995">
    <property type="entry name" value="DNA_repair_Rad51/TF_NusA_a-hlx"/>
</dbReference>
<dbReference type="SUPFAM" id="SSF47794">
    <property type="entry name" value="Rad51 N-terminal domain-like"/>
    <property type="match status" value="1"/>
</dbReference>
<feature type="coiled-coil region" evidence="1">
    <location>
        <begin position="432"/>
        <end position="459"/>
    </location>
</feature>
<dbReference type="EMBL" id="CP002514">
    <property type="protein sequence ID" value="AEP12544.1"/>
    <property type="molecule type" value="Genomic_DNA"/>
</dbReference>
<gene>
    <name evidence="3" type="ordered locus">Cabther_A1798</name>
</gene>
<dbReference type="InterPro" id="IPR036641">
    <property type="entry name" value="HPT_dom_sf"/>
</dbReference>
<dbReference type="Gene3D" id="1.20.120.160">
    <property type="entry name" value="HPT domain"/>
    <property type="match status" value="1"/>
</dbReference>
<dbReference type="HOGENOM" id="CLU_521471_0_0_0"/>
<reference evidence="3 4" key="1">
    <citation type="journal article" date="2012" name="Environ. Microbiol.">
        <title>Complete genome of Candidatus Chloracidobacterium thermophilum, a chlorophyll-based photoheterotroph belonging to the phylum Acidobacteria.</title>
        <authorList>
            <person name="Garcia Costas A.M."/>
            <person name="Liu Z."/>
            <person name="Tomsho L.P."/>
            <person name="Schuster S.C."/>
            <person name="Ward D.M."/>
            <person name="Bryant D.A."/>
        </authorList>
    </citation>
    <scope>NUCLEOTIDE SEQUENCE [LARGE SCALE GENOMIC DNA]</scope>
    <source>
        <strain evidence="3 4">B</strain>
    </source>
</reference>
<evidence type="ECO:0000256" key="1">
    <source>
        <dbReference type="SAM" id="Coils"/>
    </source>
</evidence>